<dbReference type="Proteomes" id="UP000003835">
    <property type="component" value="Unassembled WGS sequence"/>
</dbReference>
<dbReference type="PANTHER" id="PTHR30471:SF3">
    <property type="entry name" value="UPF0758 PROTEIN YEES-RELATED"/>
    <property type="match status" value="1"/>
</dbReference>
<dbReference type="Pfam" id="PF04002">
    <property type="entry name" value="RadC"/>
    <property type="match status" value="1"/>
</dbReference>
<evidence type="ECO:0000256" key="2">
    <source>
        <dbReference type="ARBA" id="ARBA00022670"/>
    </source>
</evidence>
<dbReference type="eggNOG" id="COG2003">
    <property type="taxonomic scope" value="Bacteria"/>
</dbReference>
<dbReference type="InterPro" id="IPR025657">
    <property type="entry name" value="RadC_JAB"/>
</dbReference>
<organism evidence="9 10">
    <name type="scientific">Coleofasciculus chthonoplastes PCC 7420</name>
    <dbReference type="NCBI Taxonomy" id="118168"/>
    <lineage>
        <taxon>Bacteria</taxon>
        <taxon>Bacillati</taxon>
        <taxon>Cyanobacteriota</taxon>
        <taxon>Cyanophyceae</taxon>
        <taxon>Coleofasciculales</taxon>
        <taxon>Coleofasciculaceae</taxon>
        <taxon>Coleofasciculus</taxon>
    </lineage>
</organism>
<keyword evidence="2" id="KW-0645">Protease</keyword>
<dbReference type="InterPro" id="IPR001405">
    <property type="entry name" value="UPF0758"/>
</dbReference>
<dbReference type="Pfam" id="PF20582">
    <property type="entry name" value="UPF0758_N"/>
    <property type="match status" value="1"/>
</dbReference>
<dbReference type="GO" id="GO:0006508">
    <property type="term" value="P:proteolysis"/>
    <property type="evidence" value="ECO:0007669"/>
    <property type="project" value="UniProtKB-KW"/>
</dbReference>
<keyword evidence="4" id="KW-0378">Hydrolase</keyword>
<keyword evidence="10" id="KW-1185">Reference proteome</keyword>
<dbReference type="NCBIfam" id="TIGR00608">
    <property type="entry name" value="radc"/>
    <property type="match status" value="1"/>
</dbReference>
<dbReference type="RefSeq" id="WP_006098213.1">
    <property type="nucleotide sequence ID" value="NZ_DS989841.1"/>
</dbReference>
<evidence type="ECO:0000256" key="6">
    <source>
        <dbReference type="ARBA" id="ARBA00023049"/>
    </source>
</evidence>
<dbReference type="GO" id="GO:0046872">
    <property type="term" value="F:metal ion binding"/>
    <property type="evidence" value="ECO:0007669"/>
    <property type="project" value="UniProtKB-KW"/>
</dbReference>
<evidence type="ECO:0000256" key="4">
    <source>
        <dbReference type="ARBA" id="ARBA00022801"/>
    </source>
</evidence>
<dbReference type="PROSITE" id="PS50249">
    <property type="entry name" value="MPN"/>
    <property type="match status" value="1"/>
</dbReference>
<keyword evidence="6" id="KW-0482">Metalloprotease</keyword>
<keyword evidence="3" id="KW-0479">Metal-binding</keyword>
<evidence type="ECO:0000256" key="7">
    <source>
        <dbReference type="RuleBase" id="RU003797"/>
    </source>
</evidence>
<dbReference type="PANTHER" id="PTHR30471">
    <property type="entry name" value="DNA REPAIR PROTEIN RADC"/>
    <property type="match status" value="1"/>
</dbReference>
<reference evidence="9 10" key="1">
    <citation type="submission" date="2008-07" db="EMBL/GenBank/DDBJ databases">
        <authorList>
            <person name="Tandeau de Marsac N."/>
            <person name="Ferriera S."/>
            <person name="Johnson J."/>
            <person name="Kravitz S."/>
            <person name="Beeson K."/>
            <person name="Sutton G."/>
            <person name="Rogers Y.-H."/>
            <person name="Friedman R."/>
            <person name="Frazier M."/>
            <person name="Venter J.C."/>
        </authorList>
    </citation>
    <scope>NUCLEOTIDE SEQUENCE [LARGE SCALE GENOMIC DNA]</scope>
    <source>
        <strain evidence="9 10">PCC 7420</strain>
    </source>
</reference>
<dbReference type="Gene3D" id="3.40.140.10">
    <property type="entry name" value="Cytidine Deaminase, domain 2"/>
    <property type="match status" value="1"/>
</dbReference>
<protein>
    <submittedName>
        <fullName evidence="9">DNA repair protein RadC</fullName>
    </submittedName>
</protein>
<dbReference type="NCBIfam" id="NF000642">
    <property type="entry name" value="PRK00024.1"/>
    <property type="match status" value="1"/>
</dbReference>
<dbReference type="HOGENOM" id="CLU_073529_0_2_3"/>
<accession>B4VGW5</accession>
<evidence type="ECO:0000256" key="5">
    <source>
        <dbReference type="ARBA" id="ARBA00022833"/>
    </source>
</evidence>
<dbReference type="GO" id="GO:0008237">
    <property type="term" value="F:metallopeptidase activity"/>
    <property type="evidence" value="ECO:0007669"/>
    <property type="project" value="UniProtKB-KW"/>
</dbReference>
<evidence type="ECO:0000313" key="10">
    <source>
        <dbReference type="Proteomes" id="UP000003835"/>
    </source>
</evidence>
<evidence type="ECO:0000259" key="8">
    <source>
        <dbReference type="PROSITE" id="PS50249"/>
    </source>
</evidence>
<dbReference type="STRING" id="118168.MC7420_7389"/>
<evidence type="ECO:0000256" key="1">
    <source>
        <dbReference type="ARBA" id="ARBA00010243"/>
    </source>
</evidence>
<dbReference type="InterPro" id="IPR037518">
    <property type="entry name" value="MPN"/>
</dbReference>
<keyword evidence="5" id="KW-0862">Zinc</keyword>
<evidence type="ECO:0000313" key="9">
    <source>
        <dbReference type="EMBL" id="EDX78736.1"/>
    </source>
</evidence>
<sequence length="243" mass="26613">MTYSLRITDIPVSERPRERLMAIGAKNLATAELIAILLATGQGKGKLSAVGLGQYILQQLSQDERDPMAVLRDISPQELMRIHGVGPAKATTMLAAIELGKRAFQSRPTEGTIIDSPMAAAAAFSHELMWQTQERFAVLLLDVKNHLLGIKLISVGTATETLACPREILQAVLRHGATRFIVGHSHPTGSVEPSEKDIYLTKQLLQGALLIETPLVDHLILGNGNHRSLHHTTSLWKEYPQDI</sequence>
<comment type="similarity">
    <text evidence="1 7">Belongs to the UPF0758 family.</text>
</comment>
<dbReference type="OrthoDB" id="9804482at2"/>
<dbReference type="InterPro" id="IPR046778">
    <property type="entry name" value="UPF0758_N"/>
</dbReference>
<dbReference type="AlphaFoldDB" id="B4VGW5"/>
<proteinExistence type="inferred from homology"/>
<dbReference type="EMBL" id="DS989841">
    <property type="protein sequence ID" value="EDX78736.1"/>
    <property type="molecule type" value="Genomic_DNA"/>
</dbReference>
<name>B4VGW5_9CYAN</name>
<dbReference type="CDD" id="cd08071">
    <property type="entry name" value="MPN_DUF2466"/>
    <property type="match status" value="1"/>
</dbReference>
<feature type="domain" description="MPN" evidence="8">
    <location>
        <begin position="112"/>
        <end position="235"/>
    </location>
</feature>
<gene>
    <name evidence="9" type="ORF">MC7420_7389</name>
</gene>
<evidence type="ECO:0000256" key="3">
    <source>
        <dbReference type="ARBA" id="ARBA00022723"/>
    </source>
</evidence>